<feature type="region of interest" description="Disordered" evidence="1">
    <location>
        <begin position="83"/>
        <end position="150"/>
    </location>
</feature>
<feature type="compositionally biased region" description="Basic and acidic residues" evidence="1">
    <location>
        <begin position="141"/>
        <end position="150"/>
    </location>
</feature>
<evidence type="ECO:0000313" key="3">
    <source>
        <dbReference type="Proteomes" id="UP000290287"/>
    </source>
</evidence>
<keyword evidence="3" id="KW-1185">Reference proteome</keyword>
<protein>
    <submittedName>
        <fullName evidence="2">Uncharacterized protein</fullName>
    </submittedName>
</protein>
<feature type="region of interest" description="Disordered" evidence="1">
    <location>
        <begin position="1"/>
        <end position="56"/>
    </location>
</feature>
<comment type="caution">
    <text evidence="2">The sequence shown here is derived from an EMBL/GenBank/DDBJ whole genome shotgun (WGS) entry which is preliminary data.</text>
</comment>
<organism evidence="2 3">
    <name type="scientific">Veronia nyctiphanis</name>
    <dbReference type="NCBI Taxonomy" id="1278244"/>
    <lineage>
        <taxon>Bacteria</taxon>
        <taxon>Pseudomonadati</taxon>
        <taxon>Pseudomonadota</taxon>
        <taxon>Gammaproteobacteria</taxon>
        <taxon>Vibrionales</taxon>
        <taxon>Vibrionaceae</taxon>
        <taxon>Veronia</taxon>
    </lineage>
</organism>
<feature type="region of interest" description="Disordered" evidence="1">
    <location>
        <begin position="167"/>
        <end position="207"/>
    </location>
</feature>
<evidence type="ECO:0000313" key="2">
    <source>
        <dbReference type="EMBL" id="RXJ66671.1"/>
    </source>
</evidence>
<accession>A0A4Q0YCQ1</accession>
<feature type="compositionally biased region" description="Low complexity" evidence="1">
    <location>
        <begin position="181"/>
        <end position="207"/>
    </location>
</feature>
<evidence type="ECO:0000256" key="1">
    <source>
        <dbReference type="SAM" id="MobiDB-lite"/>
    </source>
</evidence>
<sequence length="676" mass="75352">MQNSGLIGTTPRQVATSESESTDRAHGGAEEKNNQGDNKKSNRHVAKRQGVEPNNGQHMAMQYNRQQMAKSQISQSEDTVLGKTIQNDGVPGSSRHWRPHKENTHQGQSSRSRQPTPARLNNHQNGRDNNQNPHYPAYDSAKNRRGEYSKGDKVIFDKTIYEKADRPGWHKIGPYTPRTIQSSPNNNQQPQQPSRSRQPVQNVNSNNVPFYDRVQVLFGGYSKGDQTRFYDIDNQGQTLTGVYDGNGGWNLLNDDGSLGPQLDRPFGGAGASHARININPKTPLVSNQGLNSGPASEGLNSSINFFDMSLRSQSVGYVVDMVKMSQKLGTKVNIFYGGHDPVALASFESKIKEAESEVGDLSQFYSLKKIYNGENSPWVEDSSIRSRDGKTAYIPADISRETKDKATQFVKANLDKEDPNYGLQGNTKRKLGVTVDRFNSHDRMEKNLNDSSSGIHIYRGNSYIEGGNLLAGTKANGEPYAIIGNDSVIVTSIHLEEMYNKNPDSMPQYSPSSIDNKIKELQVDSRDPIYNLTRQKLEKTQGLSGDELHKKTLETIAKQDIAKDIISQDVGVDRDSIAFIPQTSFHIDMQMRPIENGDVFINSEIENQKLLNKAIELSEDPQEKIRLEKMLEVSRENHERSKHYNPIIEEELRKIGLNPILSPGVFSAGGKNEPGA</sequence>
<feature type="compositionally biased region" description="Polar residues" evidence="1">
    <location>
        <begin position="1"/>
        <end position="19"/>
    </location>
</feature>
<feature type="compositionally biased region" description="Basic and acidic residues" evidence="1">
    <location>
        <begin position="21"/>
        <end position="40"/>
    </location>
</feature>
<dbReference type="RefSeq" id="WP_129124452.1">
    <property type="nucleotide sequence ID" value="NZ_PEIB01000078.1"/>
</dbReference>
<dbReference type="OrthoDB" id="5591706at2"/>
<proteinExistence type="predicted"/>
<feature type="compositionally biased region" description="Low complexity" evidence="1">
    <location>
        <begin position="121"/>
        <end position="132"/>
    </location>
</feature>
<dbReference type="Proteomes" id="UP000290287">
    <property type="component" value="Unassembled WGS sequence"/>
</dbReference>
<dbReference type="AlphaFoldDB" id="A0A4Q0YCQ1"/>
<feature type="compositionally biased region" description="Polar residues" evidence="1">
    <location>
        <begin position="105"/>
        <end position="115"/>
    </location>
</feature>
<name>A0A4Q0YCQ1_9GAMM</name>
<gene>
    <name evidence="2" type="ORF">CS022_24520</name>
</gene>
<dbReference type="EMBL" id="PEIB01000078">
    <property type="protein sequence ID" value="RXJ66671.1"/>
    <property type="molecule type" value="Genomic_DNA"/>
</dbReference>
<reference evidence="2 3" key="1">
    <citation type="submission" date="2017-10" db="EMBL/GenBank/DDBJ databases">
        <title>Nyctiphanis sp. nov., isolated from the stomach of the euphausiid Nyctiphanes simplex (Hansen, 1911) in the Gulf of California.</title>
        <authorList>
            <person name="Gomez-Gil B."/>
            <person name="Aguilar-Mendez M."/>
            <person name="Lopez-Cortes A."/>
            <person name="Gomez-Gutierrez J."/>
            <person name="Roque A."/>
            <person name="Lang E."/>
            <person name="Gonzalez-Castillo A."/>
        </authorList>
    </citation>
    <scope>NUCLEOTIDE SEQUENCE [LARGE SCALE GENOMIC DNA]</scope>
    <source>
        <strain evidence="2 3">CAIM 600</strain>
    </source>
</reference>